<name>A0A9W9CJ99_9PLEO</name>
<reference evidence="2" key="1">
    <citation type="submission" date="2022-10" db="EMBL/GenBank/DDBJ databases">
        <title>Tapping the CABI collections for fungal endophytes: first genome assemblies for Collariella, Neodidymelliopsis, Ascochyta clinopodiicola, Didymella pomorum, Didymosphaeria variabile, Neocosmospora piperis and Neocucurbitaria cava.</title>
        <authorList>
            <person name="Hill R."/>
        </authorList>
    </citation>
    <scope>NUCLEOTIDE SEQUENCE</scope>
    <source>
        <strain evidence="2">IMI 356814</strain>
    </source>
</reference>
<keyword evidence="3" id="KW-1185">Reference proteome</keyword>
<dbReference type="Pfam" id="PF13376">
    <property type="entry name" value="OmdA"/>
    <property type="match status" value="1"/>
</dbReference>
<evidence type="ECO:0000313" key="2">
    <source>
        <dbReference type="EMBL" id="KAJ4365629.1"/>
    </source>
</evidence>
<accession>A0A9W9CJ99</accession>
<protein>
    <recommendedName>
        <fullName evidence="4">Bacteriocin-protection, YdeI or OmpD-Associated</fullName>
    </recommendedName>
</protein>
<sequence>MPPRAIPADFPTQAFRTSADSESFLEREHAKAPGVYLKLAKKRSGIPSISGAEAVEVALCYGWIDGRANSIDENWWTVRYTPRRAKRLAAVEAAKIDGRWERAYAGPASIVVPDDLKTALADEPAADAYWKSLNKSGRYATLHRLETASAAVRAKKIAMFVQMLAVGQQPGATDAKGKAKATRKQSEGIKKVPSKTIGTARNRQGGEPERPRRAGLRQRNT</sequence>
<dbReference type="OrthoDB" id="10263401at2759"/>
<organism evidence="2 3">
    <name type="scientific">Neocucurbitaria cava</name>
    <dbReference type="NCBI Taxonomy" id="798079"/>
    <lineage>
        <taxon>Eukaryota</taxon>
        <taxon>Fungi</taxon>
        <taxon>Dikarya</taxon>
        <taxon>Ascomycota</taxon>
        <taxon>Pezizomycotina</taxon>
        <taxon>Dothideomycetes</taxon>
        <taxon>Pleosporomycetidae</taxon>
        <taxon>Pleosporales</taxon>
        <taxon>Pleosporineae</taxon>
        <taxon>Cucurbitariaceae</taxon>
        <taxon>Neocucurbitaria</taxon>
    </lineage>
</organism>
<evidence type="ECO:0008006" key="4">
    <source>
        <dbReference type="Google" id="ProtNLM"/>
    </source>
</evidence>
<proteinExistence type="predicted"/>
<feature type="region of interest" description="Disordered" evidence="1">
    <location>
        <begin position="169"/>
        <end position="221"/>
    </location>
</feature>
<comment type="caution">
    <text evidence="2">The sequence shown here is derived from an EMBL/GenBank/DDBJ whole genome shotgun (WGS) entry which is preliminary data.</text>
</comment>
<dbReference type="EMBL" id="JAPEUY010000015">
    <property type="protein sequence ID" value="KAJ4365629.1"/>
    <property type="molecule type" value="Genomic_DNA"/>
</dbReference>
<evidence type="ECO:0000256" key="1">
    <source>
        <dbReference type="SAM" id="MobiDB-lite"/>
    </source>
</evidence>
<evidence type="ECO:0000313" key="3">
    <source>
        <dbReference type="Proteomes" id="UP001140560"/>
    </source>
</evidence>
<dbReference type="Proteomes" id="UP001140560">
    <property type="component" value="Unassembled WGS sequence"/>
</dbReference>
<gene>
    <name evidence="2" type="ORF">N0V83_008249</name>
</gene>
<dbReference type="AlphaFoldDB" id="A0A9W9CJ99"/>